<dbReference type="Pfam" id="PF00072">
    <property type="entry name" value="Response_reg"/>
    <property type="match status" value="1"/>
</dbReference>
<dbReference type="AlphaFoldDB" id="A0A367RPG9"/>
<name>A0A367RPG9_9NOSO</name>
<accession>A0A367RPG9</accession>
<dbReference type="GO" id="GO:0016301">
    <property type="term" value="F:kinase activity"/>
    <property type="evidence" value="ECO:0007669"/>
    <property type="project" value="UniProtKB-KW"/>
</dbReference>
<evidence type="ECO:0000256" key="1">
    <source>
        <dbReference type="ARBA" id="ARBA00022553"/>
    </source>
</evidence>
<dbReference type="InterPro" id="IPR001789">
    <property type="entry name" value="Sig_transdc_resp-reg_receiver"/>
</dbReference>
<comment type="caution">
    <text evidence="4">The sequence shown here is derived from an EMBL/GenBank/DDBJ whole genome shotgun (WGS) entry which is preliminary data.</text>
</comment>
<dbReference type="Proteomes" id="UP000252107">
    <property type="component" value="Unassembled WGS sequence"/>
</dbReference>
<protein>
    <submittedName>
        <fullName evidence="4">Histidine kinase</fullName>
    </submittedName>
</protein>
<evidence type="ECO:0000313" key="5">
    <source>
        <dbReference type="Proteomes" id="UP000252107"/>
    </source>
</evidence>
<reference evidence="4" key="1">
    <citation type="submission" date="2016-04" db="EMBL/GenBank/DDBJ databases">
        <authorList>
            <person name="Tabuchi Yagui T.R."/>
        </authorList>
    </citation>
    <scope>NUCLEOTIDE SEQUENCE [LARGE SCALE GENOMIC DNA]</scope>
    <source>
        <strain evidence="4">NIES-26</strain>
    </source>
</reference>
<dbReference type="PROSITE" id="PS50110">
    <property type="entry name" value="RESPONSE_REGULATORY"/>
    <property type="match status" value="1"/>
</dbReference>
<dbReference type="InterPro" id="IPR011006">
    <property type="entry name" value="CheY-like_superfamily"/>
</dbReference>
<sequence>MTALSATSSPASRQILLIDDEPDVRLVVQTCLEKLAGWMVISAASGEEGLLKVYSEKPDAIVLDIMMPIMDGYMVLEALLAKPETQSIPVVFLTAKANSSELDQYKALGVKGTIRKPFNPLTLHREIAAALGWDFDTW</sequence>
<feature type="modified residue" description="4-aspartylphosphate" evidence="2">
    <location>
        <position position="64"/>
    </location>
</feature>
<feature type="domain" description="Response regulatory" evidence="3">
    <location>
        <begin position="14"/>
        <end position="131"/>
    </location>
</feature>
<proteinExistence type="predicted"/>
<dbReference type="PANTHER" id="PTHR44591:SF22">
    <property type="entry name" value="CHEY SUBFAMILY"/>
    <property type="match status" value="1"/>
</dbReference>
<gene>
    <name evidence="4" type="ORF">A6770_13705</name>
</gene>
<dbReference type="PANTHER" id="PTHR44591">
    <property type="entry name" value="STRESS RESPONSE REGULATOR PROTEIN 1"/>
    <property type="match status" value="1"/>
</dbReference>
<dbReference type="CDD" id="cd17552">
    <property type="entry name" value="REC_RR468-like"/>
    <property type="match status" value="1"/>
</dbReference>
<keyword evidence="5" id="KW-1185">Reference proteome</keyword>
<evidence type="ECO:0000256" key="2">
    <source>
        <dbReference type="PROSITE-ProRule" id="PRU00169"/>
    </source>
</evidence>
<organism evidence="4 5">
    <name type="scientific">Nostoc minutum NIES-26</name>
    <dbReference type="NCBI Taxonomy" id="1844469"/>
    <lineage>
        <taxon>Bacteria</taxon>
        <taxon>Bacillati</taxon>
        <taxon>Cyanobacteriota</taxon>
        <taxon>Cyanophyceae</taxon>
        <taxon>Nostocales</taxon>
        <taxon>Nostocaceae</taxon>
        <taxon>Nostoc</taxon>
    </lineage>
</organism>
<keyword evidence="4" id="KW-0418">Kinase</keyword>
<evidence type="ECO:0000313" key="4">
    <source>
        <dbReference type="EMBL" id="RCJ38395.1"/>
    </source>
</evidence>
<dbReference type="InterPro" id="IPR050595">
    <property type="entry name" value="Bact_response_regulator"/>
</dbReference>
<dbReference type="GO" id="GO:0000160">
    <property type="term" value="P:phosphorelay signal transduction system"/>
    <property type="evidence" value="ECO:0007669"/>
    <property type="project" value="InterPro"/>
</dbReference>
<dbReference type="Gene3D" id="3.40.50.2300">
    <property type="match status" value="1"/>
</dbReference>
<keyword evidence="1 2" id="KW-0597">Phosphoprotein</keyword>
<dbReference type="SMART" id="SM00448">
    <property type="entry name" value="REC"/>
    <property type="match status" value="1"/>
</dbReference>
<keyword evidence="4" id="KW-0808">Transferase</keyword>
<dbReference type="SUPFAM" id="SSF52172">
    <property type="entry name" value="CheY-like"/>
    <property type="match status" value="1"/>
</dbReference>
<dbReference type="EMBL" id="LXQD01000098">
    <property type="protein sequence ID" value="RCJ38395.1"/>
    <property type="molecule type" value="Genomic_DNA"/>
</dbReference>
<evidence type="ECO:0000259" key="3">
    <source>
        <dbReference type="PROSITE" id="PS50110"/>
    </source>
</evidence>